<dbReference type="Proteomes" id="UP001163739">
    <property type="component" value="Chromosome"/>
</dbReference>
<gene>
    <name evidence="3" type="ORF">NKI27_04870</name>
</gene>
<reference evidence="3" key="1">
    <citation type="submission" date="2022-06" db="EMBL/GenBank/DDBJ databases">
        <title>Alkalimarinus sp. nov., isolated from gut of a Alitta virens.</title>
        <authorList>
            <person name="Yang A.I."/>
            <person name="Shin N.-R."/>
        </authorList>
    </citation>
    <scope>NUCLEOTIDE SEQUENCE</scope>
    <source>
        <strain evidence="3">A2M4</strain>
    </source>
</reference>
<dbReference type="Gene3D" id="3.40.50.2020">
    <property type="match status" value="1"/>
</dbReference>
<keyword evidence="4" id="KW-1185">Reference proteome</keyword>
<dbReference type="InterPro" id="IPR051910">
    <property type="entry name" value="ComF/GntX_DNA_util-trans"/>
</dbReference>
<dbReference type="RefSeq" id="WP_265048567.1">
    <property type="nucleotide sequence ID" value="NZ_CP100390.1"/>
</dbReference>
<dbReference type="PANTHER" id="PTHR47505:SF1">
    <property type="entry name" value="DNA UTILIZATION PROTEIN YHGH"/>
    <property type="match status" value="1"/>
</dbReference>
<comment type="similarity">
    <text evidence="1">Belongs to the ComF/GntX family.</text>
</comment>
<feature type="domain" description="Double zinc ribbon" evidence="2">
    <location>
        <begin position="28"/>
        <end position="89"/>
    </location>
</feature>
<accession>A0ABY6N4P6</accession>
<dbReference type="PANTHER" id="PTHR47505">
    <property type="entry name" value="DNA UTILIZATION PROTEIN YHGH"/>
    <property type="match status" value="1"/>
</dbReference>
<organism evidence="3 4">
    <name type="scientific">Alkalimarinus alittae</name>
    <dbReference type="NCBI Taxonomy" id="2961619"/>
    <lineage>
        <taxon>Bacteria</taxon>
        <taxon>Pseudomonadati</taxon>
        <taxon>Pseudomonadota</taxon>
        <taxon>Gammaproteobacteria</taxon>
        <taxon>Alteromonadales</taxon>
        <taxon>Alteromonadaceae</taxon>
        <taxon>Alkalimarinus</taxon>
    </lineage>
</organism>
<dbReference type="EMBL" id="CP100390">
    <property type="protein sequence ID" value="UZE97086.1"/>
    <property type="molecule type" value="Genomic_DNA"/>
</dbReference>
<name>A0ABY6N4P6_9ALTE</name>
<evidence type="ECO:0000313" key="4">
    <source>
        <dbReference type="Proteomes" id="UP001163739"/>
    </source>
</evidence>
<dbReference type="Pfam" id="PF18912">
    <property type="entry name" value="DZR_2"/>
    <property type="match status" value="1"/>
</dbReference>
<protein>
    <submittedName>
        <fullName evidence="3">Double zinc ribbon domain-containing protein</fullName>
    </submittedName>
</protein>
<dbReference type="CDD" id="cd06223">
    <property type="entry name" value="PRTases_typeI"/>
    <property type="match status" value="1"/>
</dbReference>
<evidence type="ECO:0000259" key="2">
    <source>
        <dbReference type="Pfam" id="PF18912"/>
    </source>
</evidence>
<proteinExistence type="inferred from homology"/>
<dbReference type="SUPFAM" id="SSF53271">
    <property type="entry name" value="PRTase-like"/>
    <property type="match status" value="1"/>
</dbReference>
<evidence type="ECO:0000256" key="1">
    <source>
        <dbReference type="ARBA" id="ARBA00008007"/>
    </source>
</evidence>
<dbReference type="InterPro" id="IPR029057">
    <property type="entry name" value="PRTase-like"/>
</dbReference>
<evidence type="ECO:0000313" key="3">
    <source>
        <dbReference type="EMBL" id="UZE97086.1"/>
    </source>
</evidence>
<dbReference type="InterPro" id="IPR000836">
    <property type="entry name" value="PRTase_dom"/>
</dbReference>
<sequence length="264" mass="29675">MINKARKLSTKFIILVDKFFPKRTLKHIILKKHCYLCDTTIYEKESICKGCKNDLPFNHSCCASCAIPLPALRANKTGSTQQSRICGECFKSNPSYTQCFSAFCYTFPINALISDFKYSKQRHLGKLLSTLTSDIISLKIDQNQLIKPDKLIPVPLHSDKLSARGFNQSGDICKDLSRKLDIPIDTRCIERVLNNPAQASLSKKQRQQNLAKAFRIHKRVDGEIVALVDDVITTGVTAELLSKLLLQAGAKEVYVWSLARTPLN</sequence>
<dbReference type="InterPro" id="IPR044005">
    <property type="entry name" value="DZR_2"/>
</dbReference>